<proteinExistence type="predicted"/>
<dbReference type="EMBL" id="JADAZL010000001">
    <property type="protein sequence ID" value="MBE2163576.1"/>
    <property type="molecule type" value="Genomic_DNA"/>
</dbReference>
<keyword evidence="1" id="KW-0175">Coiled coil</keyword>
<name>A0ABR9NF90_9GAMM</name>
<sequence length="1001" mass="112279">MTPYTTFEYTIVFYNQRNKELPNVKYSIIFFCEDGTKETYKGTTNPKGQTKPIPLNQNGKLHIFVEGHETILSPKKTIKPILAEGSNIIEVNAISLKKNTLFLTKAQYELKQSKANKDLEELRKNAKSVKQKNFFNLSKIQPTFPLDLAEELNERINMSYEEYKKKNTHIVKKTKYLKFKNYALYRFIDSAGNGIPIIDYQIFGQGQDKPLVNLKPGPPDKKGYTQLAYTHLKSRVTYTLGSSKKNSEWYEPITCVDKQVIYQIIFPTSTAVTQPDINHKENMGARQKPPIVINPCTNEVLVLPPAVYAEFDKKTKILSDAVKEVHKSNKDLTQAIQSRDLEEIKELEKRLNINQEKAIEKINGEFKQRADLREVWVVESTGKTNEQASKYNLKRRYLKVTEYEELKAKRRNPQTNVDVTANQYTVQQPAQIRSSFEKLSQQLLTAKGSVGSDEKAVYNLIGGLGGEIAEEYKNSRDITVTQEAQWMRMVAGASGEGSISAAPKGVSIKASGDMSTKWTLFEGVKEWRKFYPCETGWKLEYDNYDLGTIRFLIGAEISGFSGANLGIAGNLSVDISYQGTTQVIKAAVRPPERSMSQMVDRNKKPMFQPAQGSLKIIGDNQENAQNQGNIGINAFAGAQIQGLLKGAIEWFKPKGDSSGEGEFVAIASAAAGGGVSMGAGAQGQFQIGYDPGSGNFKILVAAHLCWGVGAKGVASFVVGTEHLLSYLGFVKSQVAHAGFKTLLYINEAAFLLAAQVLAYCIGENHPIIDDINRIASSYGDWIRRLDIDQGRYKTAQNINSSSGKKELLYATPETKGILLYAVTHWTDRTAPIFDMNIKFSDMKIEFFPTRKTAVINIFKTCISTEEWENTIQHIHPRGNKLTQTQLGKVEGDIIRFLNYGSNEKYAEDIIRCLNSGVEYKGTQINTWLQDYLKYRKGAKKIAGSLNYMLVKNQDDIRFKQLQIQQAIRSDSEEVALIASNLNILAPFDQDNGIMDKQIYKV</sequence>
<evidence type="ECO:0000313" key="2">
    <source>
        <dbReference type="EMBL" id="MBE2163576.1"/>
    </source>
</evidence>
<accession>A0ABR9NF90</accession>
<evidence type="ECO:0000256" key="1">
    <source>
        <dbReference type="SAM" id="Coils"/>
    </source>
</evidence>
<evidence type="ECO:0000313" key="3">
    <source>
        <dbReference type="Proteomes" id="UP000619170"/>
    </source>
</evidence>
<comment type="caution">
    <text evidence="2">The sequence shown here is derived from an EMBL/GenBank/DDBJ whole genome shotgun (WGS) entry which is preliminary data.</text>
</comment>
<protein>
    <submittedName>
        <fullName evidence="2">Uncharacterized protein</fullName>
    </submittedName>
</protein>
<dbReference type="Proteomes" id="UP000619170">
    <property type="component" value="Unassembled WGS sequence"/>
</dbReference>
<reference evidence="3" key="1">
    <citation type="submission" date="2023-07" db="EMBL/GenBank/DDBJ databases">
        <title>Acinetobacter oleivorans assembled AC1583.</title>
        <authorList>
            <person name="Yeo C.C."/>
        </authorList>
    </citation>
    <scope>NUCLEOTIDE SEQUENCE [LARGE SCALE GENOMIC DNA]</scope>
    <source>
        <strain evidence="3">AC1583</strain>
    </source>
</reference>
<keyword evidence="3" id="KW-1185">Reference proteome</keyword>
<feature type="coiled-coil region" evidence="1">
    <location>
        <begin position="105"/>
        <end position="166"/>
    </location>
</feature>
<gene>
    <name evidence="2" type="ORF">IIQ43_03365</name>
</gene>
<organism evidence="2 3">
    <name type="scientific">Acinetobacter oleivorans</name>
    <dbReference type="NCBI Taxonomy" id="1148157"/>
    <lineage>
        <taxon>Bacteria</taxon>
        <taxon>Pseudomonadati</taxon>
        <taxon>Pseudomonadota</taxon>
        <taxon>Gammaproteobacteria</taxon>
        <taxon>Moraxellales</taxon>
        <taxon>Moraxellaceae</taxon>
        <taxon>Acinetobacter</taxon>
    </lineage>
</organism>
<dbReference type="RefSeq" id="WP_192833600.1">
    <property type="nucleotide sequence ID" value="NZ_JADAZL010000001.1"/>
</dbReference>